<evidence type="ECO:0000259" key="1">
    <source>
        <dbReference type="Pfam" id="PF25950"/>
    </source>
</evidence>
<dbReference type="EMBL" id="JBHTAX010000001">
    <property type="protein sequence ID" value="MFC7191755.1"/>
    <property type="molecule type" value="Genomic_DNA"/>
</dbReference>
<dbReference type="InterPro" id="IPR058294">
    <property type="entry name" value="DUF7988"/>
</dbReference>
<gene>
    <name evidence="2" type="ORF">ACFQL7_19500</name>
</gene>
<evidence type="ECO:0000313" key="3">
    <source>
        <dbReference type="Proteomes" id="UP001596417"/>
    </source>
</evidence>
<feature type="domain" description="DUF7988" evidence="1">
    <location>
        <begin position="11"/>
        <end position="139"/>
    </location>
</feature>
<comment type="caution">
    <text evidence="2">The sequence shown here is derived from an EMBL/GenBank/DDBJ whole genome shotgun (WGS) entry which is preliminary data.</text>
</comment>
<accession>A0ABD5YW97</accession>
<dbReference type="Proteomes" id="UP001596417">
    <property type="component" value="Unassembled WGS sequence"/>
</dbReference>
<dbReference type="RefSeq" id="WP_264555473.1">
    <property type="nucleotide sequence ID" value="NZ_CP109979.1"/>
</dbReference>
<evidence type="ECO:0000313" key="2">
    <source>
        <dbReference type="EMBL" id="MFC7191755.1"/>
    </source>
</evidence>
<dbReference type="GeneID" id="76201531"/>
<dbReference type="AlphaFoldDB" id="A0ABD5YW97"/>
<name>A0ABD5YW97_9EURY</name>
<keyword evidence="3" id="KW-1185">Reference proteome</keyword>
<reference evidence="2 3" key="1">
    <citation type="journal article" date="2019" name="Int. J. Syst. Evol. Microbiol.">
        <title>The Global Catalogue of Microorganisms (GCM) 10K type strain sequencing project: providing services to taxonomists for standard genome sequencing and annotation.</title>
        <authorList>
            <consortium name="The Broad Institute Genomics Platform"/>
            <consortium name="The Broad Institute Genome Sequencing Center for Infectious Disease"/>
            <person name="Wu L."/>
            <person name="Ma J."/>
        </authorList>
    </citation>
    <scope>NUCLEOTIDE SEQUENCE [LARGE SCALE GENOMIC DNA]</scope>
    <source>
        <strain evidence="2 3">RDMS1</strain>
    </source>
</reference>
<dbReference type="Pfam" id="PF25950">
    <property type="entry name" value="DUF7988"/>
    <property type="match status" value="1"/>
</dbReference>
<organism evidence="2 3">
    <name type="scientific">Halocatena marina</name>
    <dbReference type="NCBI Taxonomy" id="2934937"/>
    <lineage>
        <taxon>Archaea</taxon>
        <taxon>Methanobacteriati</taxon>
        <taxon>Methanobacteriota</taxon>
        <taxon>Stenosarchaea group</taxon>
        <taxon>Halobacteria</taxon>
        <taxon>Halobacteriales</taxon>
        <taxon>Natronomonadaceae</taxon>
        <taxon>Halocatena</taxon>
    </lineage>
</organism>
<proteinExistence type="predicted"/>
<sequence>MSDIEWMRTRISAYLLNDHPRLIRTVLTCADATAASRPDGFSVADGPADLLCEQLERSNVIKQLPSVLAGAVNQLNSSLTTEPVAAPPYVVVTNVGPVMRATVDHRRLVITIEAFHIERNSHRYVRTTNVPEEALTIELPEQP</sequence>
<protein>
    <recommendedName>
        <fullName evidence="1">DUF7988 domain-containing protein</fullName>
    </recommendedName>
</protein>